<dbReference type="CDD" id="cd15565">
    <property type="entry name" value="PHD2_NSD"/>
    <property type="match status" value="1"/>
</dbReference>
<dbReference type="FunFam" id="2.30.30.140:FF:000099">
    <property type="entry name" value="Histone-lysine N-methyltransferase"/>
    <property type="match status" value="1"/>
</dbReference>
<keyword evidence="15 17" id="KW-0539">Nucleus</keyword>
<evidence type="ECO:0000313" key="25">
    <source>
        <dbReference type="EnsemblMetazoa" id="G15840.1:cds"/>
    </source>
</evidence>
<accession>A0A8W8IV91</accession>
<reference evidence="25" key="1">
    <citation type="submission" date="2022-08" db="UniProtKB">
        <authorList>
            <consortium name="EnsemblMetazoa"/>
        </authorList>
    </citation>
    <scope>IDENTIFICATION</scope>
    <source>
        <strain evidence="25">05x7-T-G4-1.051#20</strain>
    </source>
</reference>
<feature type="compositionally biased region" description="Basic and acidic residues" evidence="18">
    <location>
        <begin position="415"/>
        <end position="429"/>
    </location>
</feature>
<evidence type="ECO:0000256" key="5">
    <source>
        <dbReference type="ARBA" id="ARBA00022603"/>
    </source>
</evidence>
<evidence type="ECO:0000259" key="23">
    <source>
        <dbReference type="PROSITE" id="PS50868"/>
    </source>
</evidence>
<evidence type="ECO:0000256" key="3">
    <source>
        <dbReference type="ARBA" id="ARBA00022454"/>
    </source>
</evidence>
<dbReference type="SUPFAM" id="SSF57903">
    <property type="entry name" value="FYVE/PHD zinc finger"/>
    <property type="match status" value="3"/>
</dbReference>
<keyword evidence="7" id="KW-0949">S-adenosyl-L-methionine</keyword>
<keyword evidence="4" id="KW-0597">Phosphoprotein</keyword>
<keyword evidence="5" id="KW-0489">Methyltransferase</keyword>
<dbReference type="GO" id="GO:0005694">
    <property type="term" value="C:chromosome"/>
    <property type="evidence" value="ECO:0007669"/>
    <property type="project" value="UniProtKB-SubCell"/>
</dbReference>
<dbReference type="Gene3D" id="2.30.30.140">
    <property type="match status" value="2"/>
</dbReference>
<keyword evidence="10 16" id="KW-0863">Zinc-finger</keyword>
<evidence type="ECO:0000256" key="13">
    <source>
        <dbReference type="ARBA" id="ARBA00023015"/>
    </source>
</evidence>
<dbReference type="Pfam" id="PF22908">
    <property type="entry name" value="PHD_NSD"/>
    <property type="match status" value="1"/>
</dbReference>
<feature type="domain" description="SET" evidence="21">
    <location>
        <begin position="942"/>
        <end position="1059"/>
    </location>
</feature>
<keyword evidence="12" id="KW-0156">Chromatin regulator</keyword>
<dbReference type="Pfam" id="PF00855">
    <property type="entry name" value="PWWP"/>
    <property type="match status" value="2"/>
</dbReference>
<feature type="compositionally biased region" description="Basic and acidic residues" evidence="18">
    <location>
        <begin position="71"/>
        <end position="103"/>
    </location>
</feature>
<dbReference type="FunFam" id="3.30.40.10:FF:000025">
    <property type="entry name" value="Histone-lysine N-methyltransferase"/>
    <property type="match status" value="1"/>
</dbReference>
<feature type="compositionally biased region" description="Low complexity" evidence="18">
    <location>
        <begin position="398"/>
        <end position="409"/>
    </location>
</feature>
<dbReference type="PROSITE" id="PS01359">
    <property type="entry name" value="ZF_PHD_1"/>
    <property type="match status" value="1"/>
</dbReference>
<organism evidence="25 26">
    <name type="scientific">Magallana gigas</name>
    <name type="common">Pacific oyster</name>
    <name type="synonym">Crassostrea gigas</name>
    <dbReference type="NCBI Taxonomy" id="29159"/>
    <lineage>
        <taxon>Eukaryota</taxon>
        <taxon>Metazoa</taxon>
        <taxon>Spiralia</taxon>
        <taxon>Lophotrochozoa</taxon>
        <taxon>Mollusca</taxon>
        <taxon>Bivalvia</taxon>
        <taxon>Autobranchia</taxon>
        <taxon>Pteriomorphia</taxon>
        <taxon>Ostreida</taxon>
        <taxon>Ostreoidea</taxon>
        <taxon>Ostreidae</taxon>
        <taxon>Magallana</taxon>
    </lineage>
</organism>
<feature type="region of interest" description="Disordered" evidence="18">
    <location>
        <begin position="1203"/>
        <end position="1284"/>
    </location>
</feature>
<dbReference type="CDD" id="cd15568">
    <property type="entry name" value="PHD5_NSD"/>
    <property type="match status" value="1"/>
</dbReference>
<evidence type="ECO:0000259" key="22">
    <source>
        <dbReference type="PROSITE" id="PS50812"/>
    </source>
</evidence>
<sequence>MENTKAAVNGGCTSPSFRHHLPQVANLTRNSKIAQSKAGAKVEPVKDEATLVVEDTGKVVKIEIMENASGEQERPLVHPKERAKAEARSQIKIEKEQTAKQESDSNPDQSVQQDPQTNTGDKSEASGESEAKSSSTLTKKAETKQSTPVRTKQVKEKSGNYKNIFEVTSVEGKRQRKPKVVIDMEELSKGDKSSSRNTSLSGGDLDVSLEPEVNKSTTFTSPVVEKPAEWKMGDQLWAKVAGHPWWPCMVAKDPYEDLYTKMKARSRLYHVTFFGNEGERGWAGSNSIMEFKGKDKYDEHVKQAFLNAKKGEKLKLEKLYREYPNRQAAWLIAIHQAEEAMTMSVEERVEKFKCVCTPEKKKKKSTDSGNDNKQVKSPKGKSKERIQKRKRQSSEQVKSSPAPSPAAKPSSKRRRLDEGSSHKDKKSEGSFEVFCSKHRDSMMADHPEFDEATLNECLQQQWLMMSQKQKSRYKSKLQDTPKEPVISKVAERKMSPTEEEDEDSEKETKIVAKLKLKREKSTSDESSSDNQEEEKNSLCKSPRYLCQVCEDNGDLMECEGECHNYFHKSCVSENVEEPFKCEECKSGVHTCFACKEKDENTKKCSVHLCGKFYHENCLNKLMHSKSDSNKGLVCPLHQCATCAIESSKKTKASKGRLLRCVRCPTAYHTGDFCIAAGSENLPGHNIVCSKHFQPNRTQKYHTHINVSWCFVCNLGGSLICCDSCPASFHAECLNINPPEGNWYCNDCAMGKQPLYGDIVWVKLGSYRWWPSEICHPKRVPHNIQEKTHQVGEFPVHFFGTNDYFWIHKGRAFGFQDGDKYSKETSKNKHLAKIFARGVQEATEAFQALKALRADKEKMFIERSEKKPAPFKFVKNNIPVGSVVIPKPDLTSIPRCECDPNSEAPCSSDTDCLNRMLMYECHPSVCQCGEKCHNQRFQRREYPDCTPFKTEGRGWGLRTNVDIKKGQFVHEYVGELIDEEEVKRRIDESHENNISNYYMLTLDKNRVIDAGPKGNLSRFMNHSCAPNCETQKWTANGDVRVGLFAIYDIPAGTELTFNYNLECLGNDKTKCNCGAELCSGFLGVRPKSAVAASVAKGKKKDEKKKRKRNKKKIDGKKEHDDECFRCGEGGELVMCDRGGCPKVYHLHCLKLSKPPHGKWDCPWHHCDECGKPAITMCTECPNSFCATHTEGHIKEVDGVAVCSEHDEVSSSGASSDAQSDDGGEDSNGQARTKAILKENLIRKRNLNTKQEEEAGAGGSKKPRKQSVGESKKGEGKRGKSAGGNLLAVVPMFDDSDEGSDDLVIDIPAVPL</sequence>
<feature type="domain" description="PWWP" evidence="22">
    <location>
        <begin position="232"/>
        <end position="293"/>
    </location>
</feature>
<evidence type="ECO:0000256" key="10">
    <source>
        <dbReference type="ARBA" id="ARBA00022771"/>
    </source>
</evidence>
<feature type="DNA-binding region" description="HMG box" evidence="17">
    <location>
        <begin position="424"/>
        <end position="479"/>
    </location>
</feature>
<dbReference type="SMART" id="SM00570">
    <property type="entry name" value="AWS"/>
    <property type="match status" value="1"/>
</dbReference>
<dbReference type="CDD" id="cd15564">
    <property type="entry name" value="PHD1_NSD"/>
    <property type="match status" value="1"/>
</dbReference>
<dbReference type="PROSITE" id="PS51215">
    <property type="entry name" value="AWS"/>
    <property type="match status" value="1"/>
</dbReference>
<dbReference type="InterPro" id="IPR041306">
    <property type="entry name" value="C5HCH"/>
</dbReference>
<evidence type="ECO:0000256" key="7">
    <source>
        <dbReference type="ARBA" id="ARBA00022691"/>
    </source>
</evidence>
<evidence type="ECO:0000259" key="24">
    <source>
        <dbReference type="PROSITE" id="PS51215"/>
    </source>
</evidence>
<dbReference type="InterPro" id="IPR050777">
    <property type="entry name" value="SET2_Histone-Lys_MeTrsfase"/>
</dbReference>
<name>A0A8W8IV91_MAGGI</name>
<feature type="region of interest" description="Disordered" evidence="18">
    <location>
        <begin position="64"/>
        <end position="157"/>
    </location>
</feature>
<dbReference type="PROSITE" id="PS50812">
    <property type="entry name" value="PWWP"/>
    <property type="match status" value="2"/>
</dbReference>
<dbReference type="InterPro" id="IPR013083">
    <property type="entry name" value="Znf_RING/FYVE/PHD"/>
</dbReference>
<feature type="domain" description="PHD-type" evidence="19">
    <location>
        <begin position="543"/>
        <end position="597"/>
    </location>
</feature>
<comment type="subcellular location">
    <subcellularLocation>
        <location evidence="2">Chromosome</location>
    </subcellularLocation>
    <subcellularLocation>
        <location evidence="1">Nucleus</location>
    </subcellularLocation>
</comment>
<dbReference type="InterPro" id="IPR059153">
    <property type="entry name" value="NSD_PHD-1st"/>
</dbReference>
<dbReference type="CDD" id="cd21991">
    <property type="entry name" value="HMG-box_NSD2"/>
    <property type="match status" value="1"/>
</dbReference>
<dbReference type="SMART" id="SM00293">
    <property type="entry name" value="PWWP"/>
    <property type="match status" value="2"/>
</dbReference>
<dbReference type="Pfam" id="PF23004">
    <property type="entry name" value="PHDvar_NSD"/>
    <property type="match status" value="1"/>
</dbReference>
<dbReference type="InterPro" id="IPR001214">
    <property type="entry name" value="SET_dom"/>
</dbReference>
<dbReference type="PANTHER" id="PTHR22884">
    <property type="entry name" value="SET DOMAIN PROTEINS"/>
    <property type="match status" value="1"/>
</dbReference>
<dbReference type="CDD" id="cd20144">
    <property type="entry name" value="PWWP_NSD_rpt1"/>
    <property type="match status" value="1"/>
</dbReference>
<feature type="compositionally biased region" description="Basic and acidic residues" evidence="18">
    <location>
        <begin position="180"/>
        <end position="194"/>
    </location>
</feature>
<keyword evidence="9" id="KW-0677">Repeat</keyword>
<evidence type="ECO:0000256" key="11">
    <source>
        <dbReference type="ARBA" id="ARBA00022833"/>
    </source>
</evidence>
<evidence type="ECO:0000313" key="26">
    <source>
        <dbReference type="Proteomes" id="UP000005408"/>
    </source>
</evidence>
<dbReference type="PROSITE" id="PS50280">
    <property type="entry name" value="SET"/>
    <property type="match status" value="1"/>
</dbReference>
<dbReference type="PROSITE" id="PS50118">
    <property type="entry name" value="HMG_BOX_2"/>
    <property type="match status" value="1"/>
</dbReference>
<dbReference type="InterPro" id="IPR055197">
    <property type="entry name" value="PHDvar_NSD"/>
</dbReference>
<keyword evidence="8" id="KW-0479">Metal-binding</keyword>
<dbReference type="InterPro" id="IPR011011">
    <property type="entry name" value="Znf_FYVE_PHD"/>
</dbReference>
<dbReference type="EnsemblMetazoa" id="G15840.1">
    <property type="protein sequence ID" value="G15840.1:cds"/>
    <property type="gene ID" value="G15840"/>
</dbReference>
<dbReference type="Pfam" id="PF00856">
    <property type="entry name" value="SET"/>
    <property type="match status" value="1"/>
</dbReference>
<dbReference type="GO" id="GO:0003677">
    <property type="term" value="F:DNA binding"/>
    <property type="evidence" value="ECO:0007669"/>
    <property type="project" value="UniProtKB-UniRule"/>
</dbReference>
<evidence type="ECO:0000256" key="8">
    <source>
        <dbReference type="ARBA" id="ARBA00022723"/>
    </source>
</evidence>
<dbReference type="GO" id="GO:0032259">
    <property type="term" value="P:methylation"/>
    <property type="evidence" value="ECO:0007669"/>
    <property type="project" value="UniProtKB-KW"/>
</dbReference>
<evidence type="ECO:0000259" key="21">
    <source>
        <dbReference type="PROSITE" id="PS50280"/>
    </source>
</evidence>
<feature type="region of interest" description="Disordered" evidence="18">
    <location>
        <begin position="1092"/>
        <end position="1112"/>
    </location>
</feature>
<dbReference type="InterPro" id="IPR001965">
    <property type="entry name" value="Znf_PHD"/>
</dbReference>
<dbReference type="Pfam" id="PF23011">
    <property type="entry name" value="PHD-1st_NSD"/>
    <property type="match status" value="1"/>
</dbReference>
<dbReference type="GO" id="GO:0005634">
    <property type="term" value="C:nucleus"/>
    <property type="evidence" value="ECO:0007669"/>
    <property type="project" value="UniProtKB-SubCell"/>
</dbReference>
<proteinExistence type="predicted"/>
<evidence type="ECO:0000256" key="9">
    <source>
        <dbReference type="ARBA" id="ARBA00022737"/>
    </source>
</evidence>
<dbReference type="InterPro" id="IPR003616">
    <property type="entry name" value="Post-SET_dom"/>
</dbReference>
<feature type="domain" description="PWWP" evidence="22">
    <location>
        <begin position="755"/>
        <end position="817"/>
    </location>
</feature>
<feature type="region of interest" description="Disordered" evidence="18">
    <location>
        <begin position="472"/>
        <end position="534"/>
    </location>
</feature>
<dbReference type="CDD" id="cd19173">
    <property type="entry name" value="SET_NSD"/>
    <property type="match status" value="1"/>
</dbReference>
<dbReference type="InterPro" id="IPR055198">
    <property type="entry name" value="NSD_PHD"/>
</dbReference>
<dbReference type="SUPFAM" id="SSF63748">
    <property type="entry name" value="Tudor/PWWP/MBT"/>
    <property type="match status" value="2"/>
</dbReference>
<evidence type="ECO:0000256" key="14">
    <source>
        <dbReference type="ARBA" id="ARBA00023163"/>
    </source>
</evidence>
<protein>
    <recommendedName>
        <fullName evidence="27">Histone-lysine N-methyltransferase NSD2</fullName>
    </recommendedName>
</protein>
<evidence type="ECO:0000256" key="17">
    <source>
        <dbReference type="PROSITE-ProRule" id="PRU00267"/>
    </source>
</evidence>
<dbReference type="OrthoDB" id="422362at2759"/>
<dbReference type="CDD" id="cd15567">
    <property type="entry name" value="PHD4_NSD"/>
    <property type="match status" value="1"/>
</dbReference>
<evidence type="ECO:0000256" key="18">
    <source>
        <dbReference type="SAM" id="MobiDB-lite"/>
    </source>
</evidence>
<feature type="compositionally biased region" description="Basic residues" evidence="18">
    <location>
        <begin position="376"/>
        <end position="391"/>
    </location>
</feature>
<dbReference type="Proteomes" id="UP000005408">
    <property type="component" value="Unassembled WGS sequence"/>
</dbReference>
<dbReference type="InterPro" id="IPR047443">
    <property type="entry name" value="HMG-box_NSD2"/>
</dbReference>
<feature type="domain" description="HMG box" evidence="20">
    <location>
        <begin position="424"/>
        <end position="479"/>
    </location>
</feature>
<dbReference type="EnsemblMetazoa" id="G15840.2">
    <property type="protein sequence ID" value="G15840.2:cds"/>
    <property type="gene ID" value="G15840"/>
</dbReference>
<feature type="compositionally biased region" description="Polar residues" evidence="18">
    <location>
        <begin position="104"/>
        <end position="120"/>
    </location>
</feature>
<evidence type="ECO:0008006" key="27">
    <source>
        <dbReference type="Google" id="ProtNLM"/>
    </source>
</evidence>
<evidence type="ECO:0000259" key="20">
    <source>
        <dbReference type="PROSITE" id="PS50118"/>
    </source>
</evidence>
<dbReference type="FunFam" id="2.170.270.10:FF:000002">
    <property type="entry name" value="Histone-lysine N-methyltransferase"/>
    <property type="match status" value="1"/>
</dbReference>
<evidence type="ECO:0000256" key="16">
    <source>
        <dbReference type="PROSITE-ProRule" id="PRU00146"/>
    </source>
</evidence>
<dbReference type="Pfam" id="PF00628">
    <property type="entry name" value="PHD"/>
    <property type="match status" value="1"/>
</dbReference>
<dbReference type="SMART" id="SM00317">
    <property type="entry name" value="SET"/>
    <property type="match status" value="1"/>
</dbReference>
<dbReference type="SUPFAM" id="SSF82199">
    <property type="entry name" value="SET domain"/>
    <property type="match status" value="1"/>
</dbReference>
<dbReference type="SMART" id="SM00249">
    <property type="entry name" value="PHD"/>
    <property type="match status" value="5"/>
</dbReference>
<dbReference type="PROSITE" id="PS50016">
    <property type="entry name" value="ZF_PHD_2"/>
    <property type="match status" value="2"/>
</dbReference>
<evidence type="ECO:0000259" key="19">
    <source>
        <dbReference type="PROSITE" id="PS50016"/>
    </source>
</evidence>
<dbReference type="PROSITE" id="PS50868">
    <property type="entry name" value="POST_SET"/>
    <property type="match status" value="1"/>
</dbReference>
<dbReference type="InterPro" id="IPR036910">
    <property type="entry name" value="HMG_box_dom_sf"/>
</dbReference>
<evidence type="ECO:0000256" key="1">
    <source>
        <dbReference type="ARBA" id="ARBA00004123"/>
    </source>
</evidence>
<feature type="region of interest" description="Disordered" evidence="18">
    <location>
        <begin position="172"/>
        <end position="208"/>
    </location>
</feature>
<keyword evidence="14" id="KW-0804">Transcription</keyword>
<dbReference type="CDD" id="cd05838">
    <property type="entry name" value="PWWP_NSD_rpt2"/>
    <property type="match status" value="1"/>
</dbReference>
<dbReference type="InterPro" id="IPR009071">
    <property type="entry name" value="HMG_box_dom"/>
</dbReference>
<dbReference type="Gene3D" id="1.10.30.10">
    <property type="entry name" value="High mobility group box domain"/>
    <property type="match status" value="1"/>
</dbReference>
<feature type="compositionally biased region" description="Basic residues" evidence="18">
    <location>
        <begin position="1095"/>
        <end position="1112"/>
    </location>
</feature>
<keyword evidence="11" id="KW-0862">Zinc</keyword>
<keyword evidence="3" id="KW-0158">Chromosome</keyword>
<dbReference type="GO" id="GO:0140938">
    <property type="term" value="F:histone H3 methyltransferase activity"/>
    <property type="evidence" value="ECO:0007669"/>
    <property type="project" value="UniProtKB-ARBA"/>
</dbReference>
<dbReference type="Gene3D" id="2.170.270.10">
    <property type="entry name" value="SET domain"/>
    <property type="match status" value="1"/>
</dbReference>
<keyword evidence="6" id="KW-0808">Transferase</keyword>
<keyword evidence="13" id="KW-0805">Transcription regulation</keyword>
<evidence type="ECO:0000256" key="12">
    <source>
        <dbReference type="ARBA" id="ARBA00022853"/>
    </source>
</evidence>
<feature type="region of interest" description="Disordered" evidence="18">
    <location>
        <begin position="358"/>
        <end position="429"/>
    </location>
</feature>
<feature type="domain" description="AWS" evidence="24">
    <location>
        <begin position="890"/>
        <end position="940"/>
    </location>
</feature>
<dbReference type="GO" id="GO:0008270">
    <property type="term" value="F:zinc ion binding"/>
    <property type="evidence" value="ECO:0007669"/>
    <property type="project" value="UniProtKB-KW"/>
</dbReference>
<evidence type="ECO:0000256" key="2">
    <source>
        <dbReference type="ARBA" id="ARBA00004286"/>
    </source>
</evidence>
<feature type="domain" description="PHD-type" evidence="19">
    <location>
        <begin position="706"/>
        <end position="750"/>
    </location>
</feature>
<feature type="compositionally biased region" description="Basic and acidic residues" evidence="18">
    <location>
        <begin position="121"/>
        <end position="131"/>
    </location>
</feature>
<dbReference type="SUPFAM" id="SSF47095">
    <property type="entry name" value="HMG-box"/>
    <property type="match status" value="1"/>
</dbReference>
<evidence type="ECO:0000256" key="4">
    <source>
        <dbReference type="ARBA" id="ARBA00022553"/>
    </source>
</evidence>
<dbReference type="Pfam" id="PF17907">
    <property type="entry name" value="AWS"/>
    <property type="match status" value="1"/>
</dbReference>
<feature type="domain" description="Post-SET" evidence="23">
    <location>
        <begin position="1066"/>
        <end position="1082"/>
    </location>
</feature>
<dbReference type="InterPro" id="IPR019787">
    <property type="entry name" value="Znf_PHD-finger"/>
</dbReference>
<keyword evidence="17" id="KW-0238">DNA-binding</keyword>
<dbReference type="InterPro" id="IPR019786">
    <property type="entry name" value="Zinc_finger_PHD-type_CS"/>
</dbReference>
<dbReference type="InterPro" id="IPR000313">
    <property type="entry name" value="PWWP_dom"/>
</dbReference>
<evidence type="ECO:0000256" key="15">
    <source>
        <dbReference type="ARBA" id="ARBA00023242"/>
    </source>
</evidence>
<dbReference type="Pfam" id="PF17982">
    <property type="entry name" value="C5HCH"/>
    <property type="match status" value="1"/>
</dbReference>
<dbReference type="OMA" id="SHIICPA"/>
<keyword evidence="26" id="KW-1185">Reference proteome</keyword>
<dbReference type="Gene3D" id="3.30.40.10">
    <property type="entry name" value="Zinc/RING finger domain, C3HC4 (zinc finger)"/>
    <property type="match status" value="4"/>
</dbReference>
<dbReference type="InterPro" id="IPR006560">
    <property type="entry name" value="AWS_dom"/>
</dbReference>
<dbReference type="InterPro" id="IPR046341">
    <property type="entry name" value="SET_dom_sf"/>
</dbReference>
<evidence type="ECO:0000256" key="6">
    <source>
        <dbReference type="ARBA" id="ARBA00022679"/>
    </source>
</evidence>
<dbReference type="GO" id="GO:0016279">
    <property type="term" value="F:protein-lysine N-methyltransferase activity"/>
    <property type="evidence" value="ECO:0007669"/>
    <property type="project" value="UniProtKB-ARBA"/>
</dbReference>